<dbReference type="InterPro" id="IPR004188">
    <property type="entry name" value="Phe-tRNA_ligase_II_N"/>
</dbReference>
<evidence type="ECO:0000256" key="8">
    <source>
        <dbReference type="ARBA" id="ARBA00022840"/>
    </source>
</evidence>
<comment type="subcellular location">
    <subcellularLocation>
        <location evidence="1 13">Cytoplasm</location>
    </subcellularLocation>
</comment>
<dbReference type="GO" id="GO:0004826">
    <property type="term" value="F:phenylalanine-tRNA ligase activity"/>
    <property type="evidence" value="ECO:0007669"/>
    <property type="project" value="UniProtKB-EC"/>
</dbReference>
<sequence>MLDKVKELIGEVNDFKATTKEELEAFRIKYMGKKGILNDLFAEFKNVANDQKKEFGQALNTFKNATEGKVNELRASLEESNLNASSLNDLTRPAEPISLGSRHPISIVKNQIIDVFSRIGFTVSEGPEIEDDWHNFTALNLPEYHPARDMQDTFFIEQNPDILLRTHTSSVQTRYMENNEPPIRTLSPGRVFRNEDISARAHCIFHQVEGLYIDTDVSFADLKQTLLYFTQEMFGKSKIRLRPSYFPFTEPSAEVDIYWGLETETDYKITKGTGWLEIMGCGMVDPNVLKNANIDPTKYSGYAFGMGIERIAMLLYQIPDIRMFYENDVRFLEQFKSIN</sequence>
<dbReference type="EC" id="6.1.1.20" evidence="13"/>
<evidence type="ECO:0000256" key="7">
    <source>
        <dbReference type="ARBA" id="ARBA00022741"/>
    </source>
</evidence>
<dbReference type="PANTHER" id="PTHR11538">
    <property type="entry name" value="PHENYLALANYL-TRNA SYNTHETASE"/>
    <property type="match status" value="1"/>
</dbReference>
<evidence type="ECO:0000256" key="9">
    <source>
        <dbReference type="ARBA" id="ARBA00022842"/>
    </source>
</evidence>
<dbReference type="PROSITE" id="PS50862">
    <property type="entry name" value="AA_TRNA_LIGASE_II"/>
    <property type="match status" value="1"/>
</dbReference>
<dbReference type="NCBIfam" id="TIGR00468">
    <property type="entry name" value="pheS"/>
    <property type="match status" value="1"/>
</dbReference>
<dbReference type="Gene3D" id="3.30.930.10">
    <property type="entry name" value="Bira Bifunctional Protein, Domain 2"/>
    <property type="match status" value="1"/>
</dbReference>
<reference evidence="16" key="1">
    <citation type="submission" date="2023-07" db="EMBL/GenBank/DDBJ databases">
        <title>Wenyingzhuangia sp. chi5 genome sequencing and assembly.</title>
        <authorList>
            <person name="Park S."/>
        </authorList>
    </citation>
    <scope>NUCLEOTIDE SEQUENCE</scope>
    <source>
        <strain evidence="16">Chi5</strain>
    </source>
</reference>
<keyword evidence="6 13" id="KW-0479">Metal-binding</keyword>
<dbReference type="InterPro" id="IPR010978">
    <property type="entry name" value="tRNA-bd_arm"/>
</dbReference>
<evidence type="ECO:0000256" key="1">
    <source>
        <dbReference type="ARBA" id="ARBA00004496"/>
    </source>
</evidence>
<keyword evidence="14" id="KW-0175">Coiled coil</keyword>
<dbReference type="InterPro" id="IPR004529">
    <property type="entry name" value="Phe-tRNA-synth_IIc_asu"/>
</dbReference>
<evidence type="ECO:0000256" key="14">
    <source>
        <dbReference type="SAM" id="Coils"/>
    </source>
</evidence>
<evidence type="ECO:0000256" key="6">
    <source>
        <dbReference type="ARBA" id="ARBA00022723"/>
    </source>
</evidence>
<feature type="binding site" evidence="13">
    <location>
        <position position="250"/>
    </location>
    <ligand>
        <name>Mg(2+)</name>
        <dbReference type="ChEBI" id="CHEBI:18420"/>
        <note>shared with beta subunit</note>
    </ligand>
</feature>
<dbReference type="Proteomes" id="UP001168642">
    <property type="component" value="Unassembled WGS sequence"/>
</dbReference>
<comment type="similarity">
    <text evidence="2 13">Belongs to the class-II aminoacyl-tRNA synthetase family. Phe-tRNA synthetase alpha subunit type 1 subfamily.</text>
</comment>
<evidence type="ECO:0000256" key="11">
    <source>
        <dbReference type="ARBA" id="ARBA00023146"/>
    </source>
</evidence>
<dbReference type="InterPro" id="IPR006195">
    <property type="entry name" value="aa-tRNA-synth_II"/>
</dbReference>
<dbReference type="InterPro" id="IPR022911">
    <property type="entry name" value="Phe_tRNA_ligase_alpha1_bac"/>
</dbReference>
<evidence type="ECO:0000256" key="2">
    <source>
        <dbReference type="ARBA" id="ARBA00010207"/>
    </source>
</evidence>
<name>A0ABT8VPF1_9FLAO</name>
<feature type="coiled-coil region" evidence="14">
    <location>
        <begin position="63"/>
        <end position="90"/>
    </location>
</feature>
<dbReference type="EMBL" id="JAUMIT010000001">
    <property type="protein sequence ID" value="MDO3693853.1"/>
    <property type="molecule type" value="Genomic_DNA"/>
</dbReference>
<dbReference type="SUPFAM" id="SSF55681">
    <property type="entry name" value="Class II aaRS and biotin synthetases"/>
    <property type="match status" value="1"/>
</dbReference>
<comment type="caution">
    <text evidence="16">The sequence shown here is derived from an EMBL/GenBank/DDBJ whole genome shotgun (WGS) entry which is preliminary data.</text>
</comment>
<evidence type="ECO:0000256" key="13">
    <source>
        <dbReference type="HAMAP-Rule" id="MF_00281"/>
    </source>
</evidence>
<evidence type="ECO:0000256" key="5">
    <source>
        <dbReference type="ARBA" id="ARBA00022598"/>
    </source>
</evidence>
<evidence type="ECO:0000256" key="12">
    <source>
        <dbReference type="ARBA" id="ARBA00049255"/>
    </source>
</evidence>
<dbReference type="Pfam" id="PF01409">
    <property type="entry name" value="tRNA-synt_2d"/>
    <property type="match status" value="1"/>
</dbReference>
<evidence type="ECO:0000256" key="4">
    <source>
        <dbReference type="ARBA" id="ARBA00022490"/>
    </source>
</evidence>
<accession>A0ABT8VPF1</accession>
<evidence type="ECO:0000259" key="15">
    <source>
        <dbReference type="PROSITE" id="PS50862"/>
    </source>
</evidence>
<keyword evidence="8 13" id="KW-0067">ATP-binding</keyword>
<comment type="catalytic activity">
    <reaction evidence="12 13">
        <text>tRNA(Phe) + L-phenylalanine + ATP = L-phenylalanyl-tRNA(Phe) + AMP + diphosphate + H(+)</text>
        <dbReference type="Rhea" id="RHEA:19413"/>
        <dbReference type="Rhea" id="RHEA-COMP:9668"/>
        <dbReference type="Rhea" id="RHEA-COMP:9699"/>
        <dbReference type="ChEBI" id="CHEBI:15378"/>
        <dbReference type="ChEBI" id="CHEBI:30616"/>
        <dbReference type="ChEBI" id="CHEBI:33019"/>
        <dbReference type="ChEBI" id="CHEBI:58095"/>
        <dbReference type="ChEBI" id="CHEBI:78442"/>
        <dbReference type="ChEBI" id="CHEBI:78531"/>
        <dbReference type="ChEBI" id="CHEBI:456215"/>
        <dbReference type="EC" id="6.1.1.20"/>
    </reaction>
</comment>
<keyword evidence="4 13" id="KW-0963">Cytoplasm</keyword>
<keyword evidence="9 13" id="KW-0460">Magnesium</keyword>
<dbReference type="InterPro" id="IPR045864">
    <property type="entry name" value="aa-tRNA-synth_II/BPL/LPL"/>
</dbReference>
<protein>
    <recommendedName>
        <fullName evidence="13">Phenylalanine--tRNA ligase alpha subunit</fullName>
        <ecNumber evidence="13">6.1.1.20</ecNumber>
    </recommendedName>
    <alternativeName>
        <fullName evidence="13">Phenylalanyl-tRNA synthetase alpha subunit</fullName>
        <shortName evidence="13">PheRS</shortName>
    </alternativeName>
</protein>
<evidence type="ECO:0000256" key="10">
    <source>
        <dbReference type="ARBA" id="ARBA00022917"/>
    </source>
</evidence>
<keyword evidence="5 13" id="KW-0436">Ligase</keyword>
<comment type="subunit">
    <text evidence="3 13">Tetramer of two alpha and two beta subunits.</text>
</comment>
<gene>
    <name evidence="13 16" type="primary">pheS</name>
    <name evidence="16" type="ORF">QVZ41_03195</name>
</gene>
<organism evidence="16 17">
    <name type="scientific">Wenyingzhuangia gilva</name>
    <dbReference type="NCBI Taxonomy" id="3057677"/>
    <lineage>
        <taxon>Bacteria</taxon>
        <taxon>Pseudomonadati</taxon>
        <taxon>Bacteroidota</taxon>
        <taxon>Flavobacteriia</taxon>
        <taxon>Flavobacteriales</taxon>
        <taxon>Flavobacteriaceae</taxon>
        <taxon>Wenyingzhuangia</taxon>
    </lineage>
</organism>
<evidence type="ECO:0000313" key="17">
    <source>
        <dbReference type="Proteomes" id="UP001168642"/>
    </source>
</evidence>
<dbReference type="RefSeq" id="WP_302883102.1">
    <property type="nucleotide sequence ID" value="NZ_JAUMIT010000001.1"/>
</dbReference>
<keyword evidence="11 13" id="KW-0030">Aminoacyl-tRNA synthetase</keyword>
<proteinExistence type="inferred from homology"/>
<dbReference type="HAMAP" id="MF_00281">
    <property type="entry name" value="Phe_tRNA_synth_alpha1"/>
    <property type="match status" value="1"/>
</dbReference>
<dbReference type="SUPFAM" id="SSF46589">
    <property type="entry name" value="tRNA-binding arm"/>
    <property type="match status" value="1"/>
</dbReference>
<dbReference type="CDD" id="cd00496">
    <property type="entry name" value="PheRS_alpha_core"/>
    <property type="match status" value="1"/>
</dbReference>
<keyword evidence="17" id="KW-1185">Reference proteome</keyword>
<evidence type="ECO:0000313" key="16">
    <source>
        <dbReference type="EMBL" id="MDO3693853.1"/>
    </source>
</evidence>
<dbReference type="Pfam" id="PF02912">
    <property type="entry name" value="Phe_tRNA-synt_N"/>
    <property type="match status" value="1"/>
</dbReference>
<comment type="cofactor">
    <cofactor evidence="13">
        <name>Mg(2+)</name>
        <dbReference type="ChEBI" id="CHEBI:18420"/>
    </cofactor>
    <text evidence="13">Binds 2 magnesium ions per tetramer.</text>
</comment>
<feature type="domain" description="Aminoacyl-transfer RNA synthetases class-II family profile" evidence="15">
    <location>
        <begin position="108"/>
        <end position="326"/>
    </location>
</feature>
<keyword evidence="7 13" id="KW-0547">Nucleotide-binding</keyword>
<evidence type="ECO:0000256" key="3">
    <source>
        <dbReference type="ARBA" id="ARBA00011209"/>
    </source>
</evidence>
<dbReference type="InterPro" id="IPR002319">
    <property type="entry name" value="Phenylalanyl-tRNA_Synthase"/>
</dbReference>
<keyword evidence="10 13" id="KW-0648">Protein biosynthesis</keyword>
<dbReference type="PANTHER" id="PTHR11538:SF41">
    <property type="entry name" value="PHENYLALANINE--TRNA LIGASE, MITOCHONDRIAL"/>
    <property type="match status" value="1"/>
</dbReference>